<evidence type="ECO:0000313" key="1">
    <source>
        <dbReference type="EMBL" id="QLH04766.1"/>
    </source>
</evidence>
<protein>
    <submittedName>
        <fullName evidence="1">Uncharacterized protein</fullName>
    </submittedName>
</protein>
<dbReference type="AlphaFoldDB" id="A0A7D5M1J1"/>
<accession>A0A7D5M1J1</accession>
<dbReference type="EMBL" id="CP026994">
    <property type="protein sequence ID" value="QLH04766.1"/>
    <property type="molecule type" value="Genomic_DNA"/>
</dbReference>
<name>A0A7D5M1J1_9ARCH</name>
<keyword evidence="2" id="KW-1185">Reference proteome</keyword>
<dbReference type="RefSeq" id="WP_179361980.1">
    <property type="nucleotide sequence ID" value="NZ_CP026994.1"/>
</dbReference>
<gene>
    <name evidence="1" type="ORF">C5F49_05140</name>
</gene>
<evidence type="ECO:0000313" key="2">
    <source>
        <dbReference type="Proteomes" id="UP000509441"/>
    </source>
</evidence>
<reference evidence="1 2" key="1">
    <citation type="submission" date="2018-02" db="EMBL/GenBank/DDBJ databases">
        <title>Complete genome of Nitrosopumilus oxyclinae HCE1.</title>
        <authorList>
            <person name="Qin W."/>
            <person name="Zheng Y."/>
            <person name="Stahl D.A."/>
        </authorList>
    </citation>
    <scope>NUCLEOTIDE SEQUENCE [LARGE SCALE GENOMIC DNA]</scope>
    <source>
        <strain evidence="1 2">HCE1</strain>
    </source>
</reference>
<dbReference type="GeneID" id="56061333"/>
<proteinExistence type="predicted"/>
<sequence>MSQSEPAPKKYERERILLESIKNNPDLHHNALLKILVPEFMAKTTFEKIRDSLIKKEIISVRIKGNMKFYYPSEDYEINLQHQVERNTNTYFHDLKLEIKKLDVDYPHKDIDEKILVANSILRNLIRTDTGFTILDSSKNPKKTLYRDEHLEIQQLIHHIFKIIRNDRHFDIIFPTIVSNLGFFIPQSSWDEDLV</sequence>
<organism evidence="1 2">
    <name type="scientific">Nitrosopumilus oxyclinae</name>
    <dbReference type="NCBI Taxonomy" id="1959104"/>
    <lineage>
        <taxon>Archaea</taxon>
        <taxon>Nitrososphaerota</taxon>
        <taxon>Nitrososphaeria</taxon>
        <taxon>Nitrosopumilales</taxon>
        <taxon>Nitrosopumilaceae</taxon>
        <taxon>Nitrosopumilus</taxon>
    </lineage>
</organism>
<dbReference type="KEGG" id="nox:C5F49_05140"/>
<dbReference type="OrthoDB" id="4799at2157"/>
<dbReference type="Proteomes" id="UP000509441">
    <property type="component" value="Chromosome"/>
</dbReference>